<proteinExistence type="predicted"/>
<dbReference type="Proteomes" id="UP000325785">
    <property type="component" value="Chromosome"/>
</dbReference>
<dbReference type="AlphaFoldDB" id="A0A5P3AGD6"/>
<organism evidence="2 3">
    <name type="scientific">Roseovarius indicus</name>
    <dbReference type="NCBI Taxonomy" id="540747"/>
    <lineage>
        <taxon>Bacteria</taxon>
        <taxon>Pseudomonadati</taxon>
        <taxon>Pseudomonadota</taxon>
        <taxon>Alphaproteobacteria</taxon>
        <taxon>Rhodobacterales</taxon>
        <taxon>Roseobacteraceae</taxon>
        <taxon>Roseovarius</taxon>
    </lineage>
</organism>
<feature type="chain" id="PRO_5024839725" evidence="1">
    <location>
        <begin position="24"/>
        <end position="175"/>
    </location>
</feature>
<dbReference type="EMBL" id="CP031598">
    <property type="protein sequence ID" value="QEW28437.1"/>
    <property type="molecule type" value="Genomic_DNA"/>
</dbReference>
<sequence length="175" mass="18731" precursor="true">MKHHVLSAAAAVMLFTTPLAAQAQDVTLSRIDVQTDLSAYADSNASQFWPSLEADLGRAIASLVEVDETAEAPAIRVEINKIAISGNTVLPDTGEFNEMEGTIAVFRGLEEDVTSGSPEDATPNEIERSFPIKVSAVTGEMIVPEDYIAVPPSNEDFYAAMVGGFALETVERLDQ</sequence>
<accession>A0A5P3AGD6</accession>
<reference evidence="2 3" key="1">
    <citation type="submission" date="2018-08" db="EMBL/GenBank/DDBJ databases">
        <title>Genetic Globetrotter - A new plasmid hitch-hiking vast phylogenetic and geographic distances.</title>
        <authorList>
            <person name="Vollmers J."/>
            <person name="Petersen J."/>
        </authorList>
    </citation>
    <scope>NUCLEOTIDE SEQUENCE [LARGE SCALE GENOMIC DNA]</scope>
    <source>
        <strain evidence="2 3">DSM 26383</strain>
    </source>
</reference>
<keyword evidence="1" id="KW-0732">Signal</keyword>
<evidence type="ECO:0000256" key="1">
    <source>
        <dbReference type="SAM" id="SignalP"/>
    </source>
</evidence>
<dbReference type="KEGG" id="rid:RIdsm_04268"/>
<evidence type="ECO:0000313" key="3">
    <source>
        <dbReference type="Proteomes" id="UP000325785"/>
    </source>
</evidence>
<name>A0A5P3AGD6_9RHOB</name>
<dbReference type="RefSeq" id="WP_236553359.1">
    <property type="nucleotide sequence ID" value="NZ_CP031598.1"/>
</dbReference>
<gene>
    <name evidence="2" type="ORF">RIdsm_04268</name>
</gene>
<protein>
    <submittedName>
        <fullName evidence="2">Uncharacterized protein</fullName>
    </submittedName>
</protein>
<evidence type="ECO:0000313" key="2">
    <source>
        <dbReference type="EMBL" id="QEW28437.1"/>
    </source>
</evidence>
<feature type="signal peptide" evidence="1">
    <location>
        <begin position="1"/>
        <end position="23"/>
    </location>
</feature>